<dbReference type="Pfam" id="PF09720">
    <property type="entry name" value="Unstab_antitox"/>
    <property type="match status" value="1"/>
</dbReference>
<organism evidence="1 2">
    <name type="scientific">Candidatus Acididesulfobacter diazotrophicus</name>
    <dbReference type="NCBI Taxonomy" id="2597226"/>
    <lineage>
        <taxon>Bacteria</taxon>
        <taxon>Deltaproteobacteria</taxon>
        <taxon>Candidatus Acidulodesulfobacterales</taxon>
        <taxon>Candidatus Acididesulfobacter</taxon>
    </lineage>
</organism>
<proteinExistence type="predicted"/>
<reference evidence="1 2" key="1">
    <citation type="journal article" date="2019" name="ISME J.">
        <title>Insights into ecological role of a new deltaproteobacterial order Candidatus Acidulodesulfobacterales by metagenomics and metatranscriptomics.</title>
        <authorList>
            <person name="Tan S."/>
            <person name="Liu J."/>
            <person name="Fang Y."/>
            <person name="Hedlund B.P."/>
            <person name="Lian Z.H."/>
            <person name="Huang L.Y."/>
            <person name="Li J.T."/>
            <person name="Huang L.N."/>
            <person name="Li W.J."/>
            <person name="Jiang H.C."/>
            <person name="Dong H.L."/>
            <person name="Shu W.S."/>
        </authorList>
    </citation>
    <scope>NUCLEOTIDE SEQUENCE [LARGE SCALE GENOMIC DNA]</scope>
    <source>
        <strain evidence="1">AP1</strain>
    </source>
</reference>
<name>A0A519BN02_9DELT</name>
<evidence type="ECO:0000313" key="1">
    <source>
        <dbReference type="EMBL" id="RZD18653.1"/>
    </source>
</evidence>
<dbReference type="Proteomes" id="UP000319296">
    <property type="component" value="Unassembled WGS sequence"/>
</dbReference>
<dbReference type="AlphaFoldDB" id="A0A519BN02"/>
<comment type="caution">
    <text evidence="1">The sequence shown here is derived from an EMBL/GenBank/DDBJ whole genome shotgun (WGS) entry which is preliminary data.</text>
</comment>
<dbReference type="EMBL" id="SGBB01000006">
    <property type="protein sequence ID" value="RZD18653.1"/>
    <property type="molecule type" value="Genomic_DNA"/>
</dbReference>
<dbReference type="InterPro" id="IPR013406">
    <property type="entry name" value="CHP02574_addiction_mod"/>
</dbReference>
<dbReference type="NCBIfam" id="TIGR02574">
    <property type="entry name" value="stabl_TIGR02574"/>
    <property type="match status" value="1"/>
</dbReference>
<evidence type="ECO:0000313" key="2">
    <source>
        <dbReference type="Proteomes" id="UP000319296"/>
    </source>
</evidence>
<accession>A0A519BN02</accession>
<sequence length="74" mass="8638">MTQTEDLFNEVVSLPIDIRMQLIDKLLQSIQPINEEIDKLWADEAEKRVQEIKSGKVNTIAGEEVFNKIYNIYK</sequence>
<protein>
    <submittedName>
        <fullName evidence="1">Addiction module protein</fullName>
    </submittedName>
</protein>
<gene>
    <name evidence="1" type="ORF">EVG15_04530</name>
</gene>